<dbReference type="SUPFAM" id="SSF48371">
    <property type="entry name" value="ARM repeat"/>
    <property type="match status" value="1"/>
</dbReference>
<organism evidence="3 4">
    <name type="scientific">Eptatretus burgeri</name>
    <name type="common">Inshore hagfish</name>
    <dbReference type="NCBI Taxonomy" id="7764"/>
    <lineage>
        <taxon>Eukaryota</taxon>
        <taxon>Metazoa</taxon>
        <taxon>Chordata</taxon>
        <taxon>Craniata</taxon>
        <taxon>Vertebrata</taxon>
        <taxon>Cyclostomata</taxon>
        <taxon>Myxini</taxon>
        <taxon>Myxiniformes</taxon>
        <taxon>Myxinidae</taxon>
        <taxon>Eptatretinae</taxon>
        <taxon>Eptatretus</taxon>
    </lineage>
</organism>
<dbReference type="PANTHER" id="PTHR23253">
    <property type="entry name" value="EUKARYOTIC TRANSLATION INITIATION FACTOR 4 GAMMA"/>
    <property type="match status" value="1"/>
</dbReference>
<dbReference type="InterPro" id="IPR016024">
    <property type="entry name" value="ARM-type_fold"/>
</dbReference>
<dbReference type="Gene3D" id="1.25.40.180">
    <property type="match status" value="1"/>
</dbReference>
<feature type="region of interest" description="Disordered" evidence="1">
    <location>
        <begin position="88"/>
        <end position="109"/>
    </location>
</feature>
<evidence type="ECO:0000256" key="1">
    <source>
        <dbReference type="SAM" id="MobiDB-lite"/>
    </source>
</evidence>
<accession>A0A8C4WRX8</accession>
<dbReference type="SMART" id="SM00543">
    <property type="entry name" value="MIF4G"/>
    <property type="match status" value="1"/>
</dbReference>
<evidence type="ECO:0000259" key="2">
    <source>
        <dbReference type="SMART" id="SM00543"/>
    </source>
</evidence>
<reference evidence="3" key="2">
    <citation type="submission" date="2025-09" db="UniProtKB">
        <authorList>
            <consortium name="Ensembl"/>
        </authorList>
    </citation>
    <scope>IDENTIFICATION</scope>
</reference>
<dbReference type="GO" id="GO:0016281">
    <property type="term" value="C:eukaryotic translation initiation factor 4F complex"/>
    <property type="evidence" value="ECO:0007669"/>
    <property type="project" value="TreeGrafter"/>
</dbReference>
<reference evidence="3" key="1">
    <citation type="submission" date="2025-08" db="UniProtKB">
        <authorList>
            <consortium name="Ensembl"/>
        </authorList>
    </citation>
    <scope>IDENTIFICATION</scope>
</reference>
<dbReference type="InterPro" id="IPR003890">
    <property type="entry name" value="MIF4G-like_typ-3"/>
</dbReference>
<protein>
    <recommendedName>
        <fullName evidence="2">MIF4G domain-containing protein</fullName>
    </recommendedName>
</protein>
<keyword evidence="4" id="KW-1185">Reference proteome</keyword>
<proteinExistence type="predicted"/>
<feature type="domain" description="MIF4G" evidence="2">
    <location>
        <begin position="118"/>
        <end position="324"/>
    </location>
</feature>
<dbReference type="Pfam" id="PF02854">
    <property type="entry name" value="MIF4G"/>
    <property type="match status" value="1"/>
</dbReference>
<evidence type="ECO:0000313" key="3">
    <source>
        <dbReference type="Ensembl" id="ENSEBUP00000009485.1"/>
    </source>
</evidence>
<dbReference type="GO" id="GO:0003743">
    <property type="term" value="F:translation initiation factor activity"/>
    <property type="evidence" value="ECO:0007669"/>
    <property type="project" value="TreeGrafter"/>
</dbReference>
<dbReference type="Ensembl" id="ENSEBUT00000010009.1">
    <property type="protein sequence ID" value="ENSEBUP00000009485.1"/>
    <property type="gene ID" value="ENSEBUG00000006107.1"/>
</dbReference>
<dbReference type="GeneTree" id="ENSGT00940000166420"/>
<dbReference type="AlphaFoldDB" id="A0A8C4WRX8"/>
<name>A0A8C4WRX8_EPTBU</name>
<evidence type="ECO:0000313" key="4">
    <source>
        <dbReference type="Proteomes" id="UP000694388"/>
    </source>
</evidence>
<sequence length="374" mass="42844">MADFQSKNECLDAVILKHNSIIEEMCHMHIKVQNLEQRQQQQPQQQPFSQLPFEGVKLEKPQTQQMYQNNLQRRQPQQNKKPRVLHHVSEYDEPLKSSSNAWRPTKKRGMMSDDEDIIRQFRSLLNKLTPENFDRIIHQMKRINITKEGHLKDIVQLVLNKAMMESKFSEVYANMCSHLSKIAVHETSKPGNILNFHILLIQGCQDEYVIGMDGSSSLDNEAFKEKARQRALGNIIFIGELFNAEVLHESIISDIVRELLKDGKEQSLEYLCRLLGVVGQNLDSKQPAMINEYFTSLNELLKGKKMSSRIRFMLQDLIDLRKVSHSCLRLVCQFTINTCLKAFACLSACILFPSSAEMDFTSKGSATDVPSGGS</sequence>
<dbReference type="GO" id="GO:0003729">
    <property type="term" value="F:mRNA binding"/>
    <property type="evidence" value="ECO:0007669"/>
    <property type="project" value="TreeGrafter"/>
</dbReference>
<dbReference type="Proteomes" id="UP000694388">
    <property type="component" value="Unplaced"/>
</dbReference>
<dbReference type="PANTHER" id="PTHR23253:SF78">
    <property type="entry name" value="EUKARYOTIC TRANSLATION INITIATION FACTOR 4G1, ISOFORM B-RELATED"/>
    <property type="match status" value="1"/>
</dbReference>